<evidence type="ECO:0000313" key="2">
    <source>
        <dbReference type="EMBL" id="KAG8623934.1"/>
    </source>
</evidence>
<protein>
    <recommendedName>
        <fullName evidence="1">Fe2OG dioxygenase domain-containing protein</fullName>
    </recommendedName>
</protein>
<dbReference type="PROSITE" id="PS51471">
    <property type="entry name" value="FE2OG_OXY"/>
    <property type="match status" value="1"/>
</dbReference>
<proteinExistence type="predicted"/>
<dbReference type="Gene3D" id="2.60.120.620">
    <property type="entry name" value="q2cbj1_9rhob like domain"/>
    <property type="match status" value="1"/>
</dbReference>
<evidence type="ECO:0000259" key="1">
    <source>
        <dbReference type="PROSITE" id="PS51471"/>
    </source>
</evidence>
<dbReference type="EMBL" id="JAESVG020000010">
    <property type="protein sequence ID" value="KAG8623934.1"/>
    <property type="molecule type" value="Genomic_DNA"/>
</dbReference>
<reference evidence="2" key="1">
    <citation type="submission" date="2021-07" db="EMBL/GenBank/DDBJ databases">
        <title>Elsinoe batatas strain:CRI-CJ2 Genome sequencing and assembly.</title>
        <authorList>
            <person name="Huang L."/>
        </authorList>
    </citation>
    <scope>NUCLEOTIDE SEQUENCE</scope>
    <source>
        <strain evidence="2">CRI-CJ2</strain>
    </source>
</reference>
<sequence length="949" mass="106750">MDPADFSINLNPHDIGCGDNIINLLRPTAIGVGQRHIKAELYKLNVYSGPSGIFKAHVDTPRSKRQFGSLVICLPSSHKGGSLIVRHQGVEKVFDWEAASKDQIQWAAFYSDCEHEVRQVTSGHRVSLTYNLYDMDTTDRISPSLRVEAISLVEPVKAVLDSDQFRPPGSILGIYLAHSYAHNHAENILHLPHMALKGIDSALYEVFTYLGLKVHLHPVLDGQIDDYERSDRCRLVNGTAMEKSNASAHSAPITSARSSRSWPLRMMADAMRTMKWKRNVVGLNKSRWDEFALVYLTYGNEASMDYMYSAAAMFVELPGHGMGSGSEKGSQDGMEEGIASETWPVASYTCPKETPVQRQGCDSIQRTACPGALISGVWAATGLGYSQNGSEAEGDAEEADHVACWVDWGMIVYCLKDVLEFANRASLEIASVIYVHDLEAATKKPVKIGETTLAFPFEAFGGYLFAKGSSGIRYQDRFAVELCNVAPHFARAINARAIMSNRLPESMQPDQVPYCIRHPSIATEHTYRQVAFRYPEMKYQVGRACAVAGYLDLYNELELLPEVHIAEEARDSGHHAIFESIVGSPQLYSVMNDYDNTSSIETPVVVQGIDLNAAVRSLLDHKQGLPNASRLRYIRLNDFRRNTFNITEDMSIDEWDSPRYDRYRDIAPLLYSPLPKHLPFVQKDLLILKAAYNGDIDRYARLHRQPLIRAELNCLVRGIYHNVIFAKWCSTQPRLADVFQVQAAITARYIMCNDLSRVQSVRQGSHLPYCIWYPSIASSSAYEELARTVPAMAPSVVRAAIVTRNRSLFDAIYADADNEMLKEAQACPDKYFLDQLSQRPNIDDSDDEHTSGSRRTTYRDLWETTRESGPKKLDGHRIWIDTDISPYDGRYAELSDIDLSIITPDEVKDHPVFEDDEEFMPRDTYPGVVEESREQNRLRYSAQAKMGLD</sequence>
<evidence type="ECO:0000313" key="3">
    <source>
        <dbReference type="Proteomes" id="UP000809789"/>
    </source>
</evidence>
<gene>
    <name evidence="2" type="ORF">KVT40_008910</name>
</gene>
<dbReference type="OrthoDB" id="4360026at2759"/>
<keyword evidence="3" id="KW-1185">Reference proteome</keyword>
<dbReference type="InterPro" id="IPR005123">
    <property type="entry name" value="Oxoglu/Fe-dep_dioxygenase_dom"/>
</dbReference>
<dbReference type="PANTHER" id="PTHR33099">
    <property type="entry name" value="FE2OG DIOXYGENASE DOMAIN-CONTAINING PROTEIN"/>
    <property type="match status" value="1"/>
</dbReference>
<comment type="caution">
    <text evidence="2">The sequence shown here is derived from an EMBL/GenBank/DDBJ whole genome shotgun (WGS) entry which is preliminary data.</text>
</comment>
<dbReference type="Proteomes" id="UP000809789">
    <property type="component" value="Unassembled WGS sequence"/>
</dbReference>
<organism evidence="2 3">
    <name type="scientific">Elsinoe batatas</name>
    <dbReference type="NCBI Taxonomy" id="2601811"/>
    <lineage>
        <taxon>Eukaryota</taxon>
        <taxon>Fungi</taxon>
        <taxon>Dikarya</taxon>
        <taxon>Ascomycota</taxon>
        <taxon>Pezizomycotina</taxon>
        <taxon>Dothideomycetes</taxon>
        <taxon>Dothideomycetidae</taxon>
        <taxon>Myriangiales</taxon>
        <taxon>Elsinoaceae</taxon>
        <taxon>Elsinoe</taxon>
    </lineage>
</organism>
<accession>A0A8K0KWA1</accession>
<feature type="domain" description="Fe2OG dioxygenase" evidence="1">
    <location>
        <begin position="38"/>
        <end position="134"/>
    </location>
</feature>
<dbReference type="AlphaFoldDB" id="A0A8K0KWA1"/>
<name>A0A8K0KWA1_9PEZI</name>
<dbReference type="PANTHER" id="PTHR33099:SF7">
    <property type="entry name" value="MYND-TYPE DOMAIN-CONTAINING PROTEIN"/>
    <property type="match status" value="1"/>
</dbReference>